<dbReference type="EMBL" id="CP001758">
    <property type="protein sequence ID" value="ADG39917.1"/>
    <property type="molecule type" value="Genomic_DNA"/>
</dbReference>
<dbReference type="Proteomes" id="UP000002362">
    <property type="component" value="Chromosome"/>
</dbReference>
<proteinExistence type="predicted"/>
<evidence type="ECO:0000313" key="2">
    <source>
        <dbReference type="Proteomes" id="UP000002362"/>
    </source>
</evidence>
<dbReference type="PATRIC" id="fig|762051.18.peg.378"/>
<evidence type="ECO:0000313" key="1">
    <source>
        <dbReference type="EMBL" id="ADG39917.1"/>
    </source>
</evidence>
<sequence>MAKYRAKPVVVEEFQYRVDLMPEWAAQEMVNGSTIQQVGI</sequence>
<protein>
    <submittedName>
        <fullName evidence="1">Uncharacterized protein</fullName>
    </submittedName>
</protein>
<dbReference type="HOGENOM" id="CLU_3291913_0_0_9"/>
<accession>D5T0W8</accession>
<organism evidence="1 2">
    <name type="scientific">Leuconostoc kimchii (strain IMSNU 11154 / KCTC 2386 / IH25)</name>
    <dbReference type="NCBI Taxonomy" id="762051"/>
    <lineage>
        <taxon>Bacteria</taxon>
        <taxon>Bacillati</taxon>
        <taxon>Bacillota</taxon>
        <taxon>Bacilli</taxon>
        <taxon>Lactobacillales</taxon>
        <taxon>Lactobacillaceae</taxon>
        <taxon>Leuconostoc</taxon>
    </lineage>
</organism>
<reference evidence="1 2" key="1">
    <citation type="journal article" date="2010" name="J. Bacteriol.">
        <title>Complete genome sequence analysis of Leuconostoc kimchii IMSNU 11154.</title>
        <authorList>
            <person name="Oh H.M."/>
            <person name="Cho Y.J."/>
            <person name="Kim B.K."/>
            <person name="Roe J.H."/>
            <person name="Kang S.O."/>
            <person name="Nahm B.H."/>
            <person name="Jeong G."/>
            <person name="Han H.U."/>
            <person name="Chun J."/>
        </authorList>
    </citation>
    <scope>NUCLEOTIDE SEQUENCE [LARGE SCALE GENOMIC DNA]</scope>
    <source>
        <strain evidence="2">IMSNU 11154 / KCTC 2386 / IH25</strain>
    </source>
</reference>
<dbReference type="STRING" id="762051.LKI_01870"/>
<dbReference type="KEGG" id="lki:LKI_01870"/>
<gene>
    <name evidence="1" type="ordered locus">LKI_01870</name>
</gene>
<dbReference type="AlphaFoldDB" id="D5T0W8"/>
<name>D5T0W8_LEUKI</name>